<dbReference type="InterPro" id="IPR053137">
    <property type="entry name" value="NLR-like"/>
</dbReference>
<protein>
    <submittedName>
        <fullName evidence="3">CHAT domain-containing protein</fullName>
    </submittedName>
</protein>
<dbReference type="PANTHER" id="PTHR46082">
    <property type="entry name" value="ATP/GTP-BINDING PROTEIN-RELATED"/>
    <property type="match status" value="1"/>
</dbReference>
<dbReference type="Pfam" id="PF12770">
    <property type="entry name" value="CHAT"/>
    <property type="match status" value="1"/>
</dbReference>
<sequence>MSTNSRMPFDVRRNSNPLRKLLALAILLGSTGSAAALTKEAALENCRMTVGKPIVHACMQAQGGRKAGADVEGCRAKAKPQVHACVLAALNAANGRANVAVALPTEVAPKLAPGTALPRDFVAPPRNISDITAILDGEKPDEKMIAELKSDADAAPTGKESREDLAQFYFDRANARSQLGRLAEATADANKAVETGRGAVSANMLGRMMQLQSLQYALAGDPKRALEIIQRLLRESAGVPGAKGFQFNANRSIAAILIQMGDIPQAEAYLRRSLTGIQEARTSGLPGWRASYAKFGQNWEGEIEISRGQIFEARGQFAEAEAAYRTAEVRKRAGHKGVLDSDNPPAETILLQAVDTTILNQARMKARQGRLAEAEVDARRALLSRLKDTGKYNPVTPRFVMGLAGILVDQGRYDEAEQLGRVSLEINKAVGVPDDSQSTVQLLLQVAGILNLQRKNAEANDMFARIDKAVANWDPQRRQVIELNPARILALYNSGQLDAGIAAAEQLVKKQIGRVGENHFDAASARGTLAIGLMRARRDADAIREFKAAIPIMMANANENADDENTTVVAARGQRLQTIVESYLLLLARAEGTGSGVGEETFGLADAIRGRSVQQALAASSARAAAKDPALAELVRKEQDLTKQVNAQLGTLTNILAIPSAERDEKGAQQIQASIVALRGARDKARQEIKQKFPTYADLVSPKPPAVAEIRATLADNEAMLSFYFGQNGSFVWAVPKAGPVAFAAVKAGIGDVETKIRKLREALEPQAAMISDIPPFDLKLGYELYELLLKPVESGWKPAKNLIVVTNGALGLLPLSLLPTAPAEVAQDEDPLFVGYRNVPWLARTHAVSTVPSAAALRTLRQLPPGKPGRGDLVAFGDPYFNKDQQAEAESDQTKVQLADAGGNVTRGMPLKRRNSAKLDGVDSAELGLLPRLPDTADELKSIALALQADPSKVLFLGKNATESAVKTMDLSGFRILAFATHGLVPGELNGLTQPALALSSPTVTGESGDGLLTMEEILGLKLDADWVILSACNTGAGAGAGAEAASGLGRAFFYAGTRALLVTNWSVHSQSARQLVTDLFKRQADDPKLSRSEALREAMMALVDGPGYLNGEGKTEFAYAHPLFWAPYTIIGDGGVR</sequence>
<organism evidence="3 4">
    <name type="scientific">Bradyrhizobium cytisi</name>
    <dbReference type="NCBI Taxonomy" id="515489"/>
    <lineage>
        <taxon>Bacteria</taxon>
        <taxon>Pseudomonadati</taxon>
        <taxon>Pseudomonadota</taxon>
        <taxon>Alphaproteobacteria</taxon>
        <taxon>Hyphomicrobiales</taxon>
        <taxon>Nitrobacteraceae</taxon>
        <taxon>Bradyrhizobium</taxon>
    </lineage>
</organism>
<dbReference type="InterPro" id="IPR019734">
    <property type="entry name" value="TPR_rpt"/>
</dbReference>
<evidence type="ECO:0000256" key="1">
    <source>
        <dbReference type="SAM" id="SignalP"/>
    </source>
</evidence>
<dbReference type="InterPro" id="IPR011990">
    <property type="entry name" value="TPR-like_helical_dom_sf"/>
</dbReference>
<accession>A0A5S4WQW9</accession>
<feature type="domain" description="CHAT" evidence="2">
    <location>
        <begin position="781"/>
        <end position="1135"/>
    </location>
</feature>
<evidence type="ECO:0000313" key="4">
    <source>
        <dbReference type="Proteomes" id="UP000324853"/>
    </source>
</evidence>
<name>A0A5S4WQW9_9BRAD</name>
<dbReference type="Gene3D" id="1.25.40.10">
    <property type="entry name" value="Tetratricopeptide repeat domain"/>
    <property type="match status" value="2"/>
</dbReference>
<keyword evidence="4" id="KW-1185">Reference proteome</keyword>
<dbReference type="InterPro" id="IPR024983">
    <property type="entry name" value="CHAT_dom"/>
</dbReference>
<feature type="chain" id="PRO_5024349132" evidence="1">
    <location>
        <begin position="36"/>
        <end position="1139"/>
    </location>
</feature>
<evidence type="ECO:0000313" key="3">
    <source>
        <dbReference type="EMBL" id="TYL83769.1"/>
    </source>
</evidence>
<proteinExistence type="predicted"/>
<dbReference type="AlphaFoldDB" id="A0A5S4WQW9"/>
<feature type="signal peptide" evidence="1">
    <location>
        <begin position="1"/>
        <end position="35"/>
    </location>
</feature>
<dbReference type="PANTHER" id="PTHR46082:SF6">
    <property type="entry name" value="AAA+ ATPASE DOMAIN-CONTAINING PROTEIN-RELATED"/>
    <property type="match status" value="1"/>
</dbReference>
<dbReference type="SUPFAM" id="SSF48452">
    <property type="entry name" value="TPR-like"/>
    <property type="match status" value="2"/>
</dbReference>
<dbReference type="Proteomes" id="UP000324853">
    <property type="component" value="Unassembled WGS sequence"/>
</dbReference>
<dbReference type="SMART" id="SM00028">
    <property type="entry name" value="TPR"/>
    <property type="match status" value="4"/>
</dbReference>
<reference evidence="3 4" key="1">
    <citation type="submission" date="2019-08" db="EMBL/GenBank/DDBJ databases">
        <title>Bradyrhizobium hipponensis sp. nov., a rhizobium isolated from a Lupinus angustifolius root nodule in Tunisia.</title>
        <authorList>
            <person name="Off K."/>
            <person name="Rejili M."/>
            <person name="Mars M."/>
            <person name="Brachmann A."/>
            <person name="Marin M."/>
        </authorList>
    </citation>
    <scope>NUCLEOTIDE SEQUENCE [LARGE SCALE GENOMIC DNA]</scope>
    <source>
        <strain evidence="3 4">CTAW11</strain>
    </source>
</reference>
<evidence type="ECO:0000259" key="2">
    <source>
        <dbReference type="Pfam" id="PF12770"/>
    </source>
</evidence>
<gene>
    <name evidence="3" type="ORF">FXB38_17035</name>
</gene>
<keyword evidence="1" id="KW-0732">Signal</keyword>
<comment type="caution">
    <text evidence="3">The sequence shown here is derived from an EMBL/GenBank/DDBJ whole genome shotgun (WGS) entry which is preliminary data.</text>
</comment>
<dbReference type="OrthoDB" id="9787760at2"/>
<dbReference type="EMBL" id="VSSR01000025">
    <property type="protein sequence ID" value="TYL83769.1"/>
    <property type="molecule type" value="Genomic_DNA"/>
</dbReference>